<evidence type="ECO:0000256" key="12">
    <source>
        <dbReference type="SAM" id="Phobius"/>
    </source>
</evidence>
<dbReference type="CDD" id="cd17487">
    <property type="entry name" value="MFS_MFSD5_like"/>
    <property type="match status" value="1"/>
</dbReference>
<dbReference type="InterPro" id="IPR036259">
    <property type="entry name" value="MFS_trans_sf"/>
</dbReference>
<evidence type="ECO:0000256" key="8">
    <source>
        <dbReference type="ARBA" id="ARBA00023065"/>
    </source>
</evidence>
<accession>A0A5C2SFT7</accession>
<dbReference type="STRING" id="1328759.A0A5C2SFT7"/>
<dbReference type="GO" id="GO:0006811">
    <property type="term" value="P:monoatomic ion transport"/>
    <property type="evidence" value="ECO:0007669"/>
    <property type="project" value="UniProtKB-KW"/>
</dbReference>
<feature type="transmembrane region" description="Helical" evidence="12">
    <location>
        <begin position="392"/>
        <end position="410"/>
    </location>
</feature>
<evidence type="ECO:0000256" key="10">
    <source>
        <dbReference type="ARBA" id="ARBA00030646"/>
    </source>
</evidence>
<feature type="transmembrane region" description="Helical" evidence="12">
    <location>
        <begin position="430"/>
        <end position="447"/>
    </location>
</feature>
<dbReference type="EMBL" id="ML122266">
    <property type="protein sequence ID" value="RPD60216.1"/>
    <property type="molecule type" value="Genomic_DNA"/>
</dbReference>
<evidence type="ECO:0000256" key="2">
    <source>
        <dbReference type="ARBA" id="ARBA00004651"/>
    </source>
</evidence>
<evidence type="ECO:0000313" key="13">
    <source>
        <dbReference type="EMBL" id="RPD60216.1"/>
    </source>
</evidence>
<evidence type="ECO:0000256" key="6">
    <source>
        <dbReference type="ARBA" id="ARBA00022692"/>
    </source>
</evidence>
<reference evidence="13" key="1">
    <citation type="journal article" date="2018" name="Genome Biol. Evol.">
        <title>Genomics and development of Lentinus tigrinus, a white-rot wood-decaying mushroom with dimorphic fruiting bodies.</title>
        <authorList>
            <person name="Wu B."/>
            <person name="Xu Z."/>
            <person name="Knudson A."/>
            <person name="Carlson A."/>
            <person name="Chen N."/>
            <person name="Kovaka S."/>
            <person name="LaButti K."/>
            <person name="Lipzen A."/>
            <person name="Pennachio C."/>
            <person name="Riley R."/>
            <person name="Schakwitz W."/>
            <person name="Umezawa K."/>
            <person name="Ohm R.A."/>
            <person name="Grigoriev I.V."/>
            <person name="Nagy L.G."/>
            <person name="Gibbons J."/>
            <person name="Hibbett D."/>
        </authorList>
    </citation>
    <scope>NUCLEOTIDE SEQUENCE [LARGE SCALE GENOMIC DNA]</scope>
    <source>
        <strain evidence="13">ALCF2SS1-6</strain>
    </source>
</reference>
<evidence type="ECO:0000256" key="4">
    <source>
        <dbReference type="ARBA" id="ARBA00022448"/>
    </source>
</evidence>
<dbReference type="OrthoDB" id="263957at2759"/>
<comment type="subcellular location">
    <subcellularLocation>
        <location evidence="2">Cell membrane</location>
        <topology evidence="2">Multi-pass membrane protein</topology>
    </subcellularLocation>
</comment>
<feature type="transmembrane region" description="Helical" evidence="12">
    <location>
        <begin position="262"/>
        <end position="286"/>
    </location>
</feature>
<evidence type="ECO:0000256" key="3">
    <source>
        <dbReference type="ARBA" id="ARBA00021242"/>
    </source>
</evidence>
<dbReference type="Gene3D" id="1.20.1250.20">
    <property type="entry name" value="MFS general substrate transporter like domains"/>
    <property type="match status" value="1"/>
</dbReference>
<evidence type="ECO:0000256" key="9">
    <source>
        <dbReference type="ARBA" id="ARBA00023136"/>
    </source>
</evidence>
<dbReference type="AlphaFoldDB" id="A0A5C2SFT7"/>
<feature type="transmembrane region" description="Helical" evidence="12">
    <location>
        <begin position="85"/>
        <end position="107"/>
    </location>
</feature>
<protein>
    <recommendedName>
        <fullName evidence="3">Molybdate-anion transporter</fullName>
    </recommendedName>
    <alternativeName>
        <fullName evidence="10">Major facilitator superfamily domain-containing protein 5</fullName>
    </alternativeName>
    <alternativeName>
        <fullName evidence="11">Molybdate transporter 2 homolog</fullName>
    </alternativeName>
</protein>
<dbReference type="SUPFAM" id="SSF103473">
    <property type="entry name" value="MFS general substrate transporter"/>
    <property type="match status" value="1"/>
</dbReference>
<dbReference type="GO" id="GO:0005886">
    <property type="term" value="C:plasma membrane"/>
    <property type="evidence" value="ECO:0007669"/>
    <property type="project" value="UniProtKB-SubCell"/>
</dbReference>
<evidence type="ECO:0000256" key="7">
    <source>
        <dbReference type="ARBA" id="ARBA00022989"/>
    </source>
</evidence>
<dbReference type="PANTHER" id="PTHR23516">
    <property type="entry name" value="SAM (S-ADENOSYL METHIONINE) TRANSPORTER"/>
    <property type="match status" value="1"/>
</dbReference>
<feature type="transmembrane region" description="Helical" evidence="12">
    <location>
        <begin position="6"/>
        <end position="22"/>
    </location>
</feature>
<sequence>MTMFYQWQLLGLIAACLASLVFEKYVLRKASVAEQTAENHAPQPIVSRLAGRYLLVYAIVMGADWLQGPYIYSLYREQYGLPERLVAFLFVLGFLTAGVAAPLVGVWADQYGRKRMCTVFCLIYTLACVFIQFPSLALLFSGRLLGGFGTAILFSSFESWLVTSANNLTLSSRDLSRILGRATLINSVAAAIAGIVSNKLVEKTHSFASPFIASGFLLLLGWILIVLLWSENYGAAGSSANELLDWKRLAEAWSIVRADKRLLVLGFTQTCFEGSMYLFVFLWVPFLQEATPQTPGGLPLGYIFSSFMVSMTLGSVIYTSIVSLSRLDGSALYAAGPTSDSSTSGSAPSDTPSPAVTSYERAITLHAKLSSVVCAASAAAFLLSIANEHEHPRFWAFCVFEACVGMYYPVQGMLRGRLIEDEHRATLSSLFRVPLNIFVFVALLTGVSSARRVVLSACAGLLLLSASVTAAVFIRHGRGPALATLRTR</sequence>
<keyword evidence="9 12" id="KW-0472">Membrane</keyword>
<evidence type="ECO:0000313" key="14">
    <source>
        <dbReference type="Proteomes" id="UP000313359"/>
    </source>
</evidence>
<feature type="transmembrane region" description="Helical" evidence="12">
    <location>
        <begin position="178"/>
        <end position="196"/>
    </location>
</feature>
<feature type="transmembrane region" description="Helical" evidence="12">
    <location>
        <begin position="298"/>
        <end position="318"/>
    </location>
</feature>
<dbReference type="InterPro" id="IPR008509">
    <property type="entry name" value="MOT2/MFSD5"/>
</dbReference>
<dbReference type="PANTHER" id="PTHR23516:SF1">
    <property type="entry name" value="MOLYBDATE-ANION TRANSPORTER"/>
    <property type="match status" value="1"/>
</dbReference>
<keyword evidence="14" id="KW-1185">Reference proteome</keyword>
<comment type="function">
    <text evidence="1">Mediates high-affinity intracellular uptake of the rare oligo-element molybdenum.</text>
</comment>
<evidence type="ECO:0000256" key="1">
    <source>
        <dbReference type="ARBA" id="ARBA00003019"/>
    </source>
</evidence>
<feature type="transmembrane region" description="Helical" evidence="12">
    <location>
        <begin position="208"/>
        <end position="229"/>
    </location>
</feature>
<keyword evidence="5" id="KW-1003">Cell membrane</keyword>
<keyword evidence="8" id="KW-0406">Ion transport</keyword>
<feature type="transmembrane region" description="Helical" evidence="12">
    <location>
        <begin position="453"/>
        <end position="474"/>
    </location>
</feature>
<name>A0A5C2SFT7_9APHY</name>
<feature type="transmembrane region" description="Helical" evidence="12">
    <location>
        <begin position="54"/>
        <end position="73"/>
    </location>
</feature>
<dbReference type="Pfam" id="PF05631">
    <property type="entry name" value="MFS_5"/>
    <property type="match status" value="1"/>
</dbReference>
<organism evidence="13 14">
    <name type="scientific">Lentinus tigrinus ALCF2SS1-6</name>
    <dbReference type="NCBI Taxonomy" id="1328759"/>
    <lineage>
        <taxon>Eukaryota</taxon>
        <taxon>Fungi</taxon>
        <taxon>Dikarya</taxon>
        <taxon>Basidiomycota</taxon>
        <taxon>Agaricomycotina</taxon>
        <taxon>Agaricomycetes</taxon>
        <taxon>Polyporales</taxon>
        <taxon>Polyporaceae</taxon>
        <taxon>Lentinus</taxon>
    </lineage>
</organism>
<evidence type="ECO:0000256" key="11">
    <source>
        <dbReference type="ARBA" id="ARBA00032555"/>
    </source>
</evidence>
<feature type="transmembrane region" description="Helical" evidence="12">
    <location>
        <begin position="119"/>
        <end position="140"/>
    </location>
</feature>
<keyword evidence="4" id="KW-0813">Transport</keyword>
<keyword evidence="6 12" id="KW-0812">Transmembrane</keyword>
<gene>
    <name evidence="13" type="ORF">L227DRAFT_502198</name>
</gene>
<keyword evidence="7 12" id="KW-1133">Transmembrane helix</keyword>
<evidence type="ECO:0000256" key="5">
    <source>
        <dbReference type="ARBA" id="ARBA00022475"/>
    </source>
</evidence>
<dbReference type="GO" id="GO:0015098">
    <property type="term" value="F:molybdate ion transmembrane transporter activity"/>
    <property type="evidence" value="ECO:0007669"/>
    <property type="project" value="InterPro"/>
</dbReference>
<dbReference type="Proteomes" id="UP000313359">
    <property type="component" value="Unassembled WGS sequence"/>
</dbReference>
<feature type="transmembrane region" description="Helical" evidence="12">
    <location>
        <begin position="369"/>
        <end position="386"/>
    </location>
</feature>
<proteinExistence type="predicted"/>